<dbReference type="EMBL" id="CM001887">
    <property type="protein sequence ID" value="EOY34054.1"/>
    <property type="molecule type" value="Genomic_DNA"/>
</dbReference>
<feature type="non-terminal residue" evidence="1">
    <location>
        <position position="1"/>
    </location>
</feature>
<reference evidence="1 2" key="1">
    <citation type="journal article" date="2013" name="Genome Biol.">
        <title>The genome sequence of the most widely cultivated cacao type and its use to identify candidate genes regulating pod color.</title>
        <authorList>
            <person name="Motamayor J.C."/>
            <person name="Mockaitis K."/>
            <person name="Schmutz J."/>
            <person name="Haiminen N."/>
            <person name="Iii D.L."/>
            <person name="Cornejo O."/>
            <person name="Findley S.D."/>
            <person name="Zheng P."/>
            <person name="Utro F."/>
            <person name="Royaert S."/>
            <person name="Saski C."/>
            <person name="Jenkins J."/>
            <person name="Podicheti R."/>
            <person name="Zhao M."/>
            <person name="Scheffler B.E."/>
            <person name="Stack J.C."/>
            <person name="Feltus F.A."/>
            <person name="Mustiga G.M."/>
            <person name="Amores F."/>
            <person name="Phillips W."/>
            <person name="Marelli J.P."/>
            <person name="May G.D."/>
            <person name="Shapiro H."/>
            <person name="Ma J."/>
            <person name="Bustamante C.D."/>
            <person name="Schnell R.J."/>
            <person name="Main D."/>
            <person name="Gilbert D."/>
            <person name="Parida L."/>
            <person name="Kuhn D.N."/>
        </authorList>
    </citation>
    <scope>NUCLEOTIDE SEQUENCE [LARGE SCALE GENOMIC DNA]</scope>
    <source>
        <strain evidence="2">cv. Matina 1-6</strain>
    </source>
</reference>
<dbReference type="HOGENOM" id="CLU_3338139_0_0_1"/>
<keyword evidence="2" id="KW-1185">Reference proteome</keyword>
<sequence>KKFSIRVLNLKKFIISDLPFSFSFGTQRAAGDTRWQMA</sequence>
<dbReference type="Gramene" id="EOY34054">
    <property type="protein sequence ID" value="EOY34054"/>
    <property type="gene ID" value="TCM_041852"/>
</dbReference>
<protein>
    <submittedName>
        <fullName evidence="1">Uncharacterized protein isoform 2</fullName>
    </submittedName>
</protein>
<name>A0A061H027_THECC</name>
<dbReference type="AlphaFoldDB" id="A0A061H027"/>
<organism evidence="1 2">
    <name type="scientific">Theobroma cacao</name>
    <name type="common">Cacao</name>
    <name type="synonym">Cocoa</name>
    <dbReference type="NCBI Taxonomy" id="3641"/>
    <lineage>
        <taxon>Eukaryota</taxon>
        <taxon>Viridiplantae</taxon>
        <taxon>Streptophyta</taxon>
        <taxon>Embryophyta</taxon>
        <taxon>Tracheophyta</taxon>
        <taxon>Spermatophyta</taxon>
        <taxon>Magnoliopsida</taxon>
        <taxon>eudicotyledons</taxon>
        <taxon>Gunneridae</taxon>
        <taxon>Pentapetalae</taxon>
        <taxon>rosids</taxon>
        <taxon>malvids</taxon>
        <taxon>Malvales</taxon>
        <taxon>Malvaceae</taxon>
        <taxon>Byttnerioideae</taxon>
        <taxon>Theobroma</taxon>
    </lineage>
</organism>
<accession>A0A061H027</accession>
<evidence type="ECO:0000313" key="2">
    <source>
        <dbReference type="Proteomes" id="UP000026915"/>
    </source>
</evidence>
<dbReference type="InParanoid" id="A0A061H027"/>
<gene>
    <name evidence="1" type="ORF">TCM_041852</name>
</gene>
<evidence type="ECO:0000313" key="1">
    <source>
        <dbReference type="EMBL" id="EOY34054.1"/>
    </source>
</evidence>
<proteinExistence type="predicted"/>
<dbReference type="Proteomes" id="UP000026915">
    <property type="component" value="Chromosome 9"/>
</dbReference>
<feature type="non-terminal residue" evidence="1">
    <location>
        <position position="38"/>
    </location>
</feature>